<evidence type="ECO:0000256" key="2">
    <source>
        <dbReference type="ARBA" id="ARBA00023002"/>
    </source>
</evidence>
<dbReference type="Gene3D" id="3.40.50.720">
    <property type="entry name" value="NAD(P)-binding Rossmann-like Domain"/>
    <property type="match status" value="1"/>
</dbReference>
<comment type="function">
    <text evidence="9">NADP-dependent dehydrogenase with broad substrate specificity acting on 3-hydroxy acids. Catalyzes the NADP-dependent oxidation of L-allo-threonine to L-2-amino-3-keto-butyrate, which is spontaneously decarboxylated into aminoacetone. Also acts on D-threonine, L-serine, D-serine, D-3-hydroxyisobutyrate, L-3-hydroxyisobutyrate, D-glycerate and L-glycerate. Able to catalyze the reduction of the malonic semialdehyde to 3-hydroxypropionic acid. YdfG is apparently supplementing RutE, the presumed malonic semialdehyde reductase involved in pyrimidine degradation since both are able to detoxify malonic semialdehyde.</text>
</comment>
<evidence type="ECO:0000256" key="6">
    <source>
        <dbReference type="ARBA" id="ARBA00044065"/>
    </source>
</evidence>
<keyword evidence="13" id="KW-1185">Reference proteome</keyword>
<evidence type="ECO:0000313" key="13">
    <source>
        <dbReference type="Proteomes" id="UP000185895"/>
    </source>
</evidence>
<dbReference type="EC" id="1.1.1.381" evidence="5"/>
<dbReference type="EMBL" id="MKKK01000073">
    <property type="protein sequence ID" value="OEY91719.1"/>
    <property type="molecule type" value="Genomic_DNA"/>
</dbReference>
<dbReference type="SUPFAM" id="SSF51735">
    <property type="entry name" value="NAD(P)-binding Rossmann-fold domains"/>
    <property type="match status" value="1"/>
</dbReference>
<dbReference type="EC" id="1.1.1.298" evidence="4"/>
<evidence type="ECO:0000256" key="10">
    <source>
        <dbReference type="ARBA" id="ARBA00047274"/>
    </source>
</evidence>
<accession>A0A1E7QXE2</accession>
<dbReference type="InterPro" id="IPR020904">
    <property type="entry name" value="Sc_DH/Rdtase_CS"/>
</dbReference>
<dbReference type="PRINTS" id="PR00081">
    <property type="entry name" value="GDHRDH"/>
</dbReference>
<dbReference type="OrthoDB" id="9810734at2"/>
<dbReference type="GO" id="GO:0035527">
    <property type="term" value="F:3-hydroxypropionate dehydrogenase (NADP+) activity"/>
    <property type="evidence" value="ECO:0007669"/>
    <property type="project" value="UniProtKB-EC"/>
</dbReference>
<dbReference type="RefSeq" id="WP_070070930.1">
    <property type="nucleotide sequence ID" value="NZ_MKKK01000073.1"/>
</dbReference>
<comment type="catalytic activity">
    <reaction evidence="3">
        <text>L-allo-threonine + NADP(+) = aminoacetone + CO2 + NADPH</text>
        <dbReference type="Rhea" id="RHEA:43524"/>
        <dbReference type="ChEBI" id="CHEBI:16526"/>
        <dbReference type="ChEBI" id="CHEBI:57783"/>
        <dbReference type="ChEBI" id="CHEBI:58320"/>
        <dbReference type="ChEBI" id="CHEBI:58349"/>
        <dbReference type="ChEBI" id="CHEBI:58585"/>
        <dbReference type="EC" id="1.1.1.381"/>
    </reaction>
</comment>
<evidence type="ECO:0000256" key="8">
    <source>
        <dbReference type="ARBA" id="ARBA00044349"/>
    </source>
</evidence>
<evidence type="ECO:0000313" key="12">
    <source>
        <dbReference type="EMBL" id="OEY91719.1"/>
    </source>
</evidence>
<dbReference type="STRING" id="1262585.BJI46_06140"/>
<dbReference type="InterPro" id="IPR036291">
    <property type="entry name" value="NAD(P)-bd_dom_sf"/>
</dbReference>
<dbReference type="Pfam" id="PF00106">
    <property type="entry name" value="adh_short"/>
    <property type="match status" value="1"/>
</dbReference>
<comment type="similarity">
    <text evidence="1 11">Belongs to the short-chain dehydrogenases/reductases (SDR) family.</text>
</comment>
<dbReference type="PANTHER" id="PTHR43086">
    <property type="entry name" value="VERY-LONG-CHAIN 3-OXOOACYL-COA REDUCTASE"/>
    <property type="match status" value="1"/>
</dbReference>
<proteinExistence type="inferred from homology"/>
<comment type="catalytic activity">
    <reaction evidence="10">
        <text>3-hydroxypropanoate + NADP(+) = 3-oxopropanoate + NADPH + H(+)</text>
        <dbReference type="Rhea" id="RHEA:26438"/>
        <dbReference type="ChEBI" id="CHEBI:15378"/>
        <dbReference type="ChEBI" id="CHEBI:16510"/>
        <dbReference type="ChEBI" id="CHEBI:33190"/>
        <dbReference type="ChEBI" id="CHEBI:57783"/>
        <dbReference type="ChEBI" id="CHEBI:58349"/>
        <dbReference type="EC" id="1.1.1.298"/>
    </reaction>
</comment>
<keyword evidence="2" id="KW-0560">Oxidoreductase</keyword>
<gene>
    <name evidence="12" type="ORF">BJI46_06140</name>
</gene>
<evidence type="ECO:0000256" key="5">
    <source>
        <dbReference type="ARBA" id="ARBA00044059"/>
    </source>
</evidence>
<dbReference type="PIRSF" id="PIRSF000126">
    <property type="entry name" value="11-beta-HSD1"/>
    <property type="match status" value="1"/>
</dbReference>
<dbReference type="AlphaFoldDB" id="A0A1E7QXE2"/>
<dbReference type="InterPro" id="IPR002347">
    <property type="entry name" value="SDR_fam"/>
</dbReference>
<evidence type="ECO:0000256" key="3">
    <source>
        <dbReference type="ARBA" id="ARBA00043812"/>
    </source>
</evidence>
<evidence type="ECO:0000256" key="7">
    <source>
        <dbReference type="ARBA" id="ARBA00044271"/>
    </source>
</evidence>
<sequence>MDTLALFKGSTALITGASSGIGMGFARILASYGIHLVITARSEQSLQHLAAELKAKYEVEIDVLVLDLTLAGAAQKLFNDIQHLNKSIDILINNAGFGKWANFLNESLESYHDMLNLNIHALVDLSYLFLPAMLARKKGVVINLASTAAFQPLPYIAIYAASKSFVLNFTDALAGEYSGQGIKFLALCPGNTTTNFAQTANADTTGMSASTVQEVVQAAIQALDQNKLYCVPGINNYLTAQLSRILPRSMMVKLTSNMLKKRVKV</sequence>
<organism evidence="12 13">
    <name type="scientific">Acinetobacter qingfengensis</name>
    <dbReference type="NCBI Taxonomy" id="1262585"/>
    <lineage>
        <taxon>Bacteria</taxon>
        <taxon>Pseudomonadati</taxon>
        <taxon>Pseudomonadota</taxon>
        <taxon>Gammaproteobacteria</taxon>
        <taxon>Moraxellales</taxon>
        <taxon>Moraxellaceae</taxon>
        <taxon>Acinetobacter</taxon>
    </lineage>
</organism>
<dbReference type="PANTHER" id="PTHR43086:SF3">
    <property type="entry name" value="NADP-DEPENDENT 3-HYDROXY ACID DEHYDROGENASE YDFG"/>
    <property type="match status" value="1"/>
</dbReference>
<name>A0A1E7QXE2_9GAMM</name>
<dbReference type="PRINTS" id="PR00080">
    <property type="entry name" value="SDRFAMILY"/>
</dbReference>
<reference evidence="12 13" key="1">
    <citation type="submission" date="2016-09" db="EMBL/GenBank/DDBJ databases">
        <authorList>
            <person name="Capua I."/>
            <person name="De Benedictis P."/>
            <person name="Joannis T."/>
            <person name="Lombin L.H."/>
            <person name="Cattoli G."/>
        </authorList>
    </citation>
    <scope>NUCLEOTIDE SEQUENCE [LARGE SCALE GENOMIC DNA]</scope>
    <source>
        <strain evidence="12 13">ANC 4671</strain>
    </source>
</reference>
<evidence type="ECO:0000256" key="9">
    <source>
        <dbReference type="ARBA" id="ARBA00045650"/>
    </source>
</evidence>
<evidence type="ECO:0000256" key="1">
    <source>
        <dbReference type="ARBA" id="ARBA00006484"/>
    </source>
</evidence>
<dbReference type="Proteomes" id="UP000185895">
    <property type="component" value="Unassembled WGS sequence"/>
</dbReference>
<evidence type="ECO:0000256" key="4">
    <source>
        <dbReference type="ARBA" id="ARBA00044050"/>
    </source>
</evidence>
<comment type="caution">
    <text evidence="12">The sequence shown here is derived from an EMBL/GenBank/DDBJ whole genome shotgun (WGS) entry which is preliminary data.</text>
</comment>
<evidence type="ECO:0000256" key="11">
    <source>
        <dbReference type="RuleBase" id="RU000363"/>
    </source>
</evidence>
<protein>
    <recommendedName>
        <fullName evidence="6">NADP-dependent 3-hydroxy acid dehydrogenase YdfG</fullName>
        <ecNumber evidence="4">1.1.1.298</ecNumber>
        <ecNumber evidence="5">1.1.1.381</ecNumber>
    </recommendedName>
    <alternativeName>
        <fullName evidence="8">L-allo-threonine dehydrogenase</fullName>
    </alternativeName>
    <alternativeName>
        <fullName evidence="7">Malonic semialdehyde reductase</fullName>
    </alternativeName>
</protein>
<dbReference type="PROSITE" id="PS00061">
    <property type="entry name" value="ADH_SHORT"/>
    <property type="match status" value="1"/>
</dbReference>